<organism evidence="1 2">
    <name type="scientific">Streptococcus pneumoniae</name>
    <dbReference type="NCBI Taxonomy" id="1313"/>
    <lineage>
        <taxon>Bacteria</taxon>
        <taxon>Bacillati</taxon>
        <taxon>Bacillota</taxon>
        <taxon>Bacilli</taxon>
        <taxon>Lactobacillales</taxon>
        <taxon>Streptococcaceae</taxon>
        <taxon>Streptococcus</taxon>
    </lineage>
</organism>
<sequence>YKKGLMARQTVGFDWYMDQNISTQTFGSWAGAPKFGTGVASSALLSTGWADNGTLYCTGFTATTAVVNVGDTFTMAAVYMVNPQN</sequence>
<protein>
    <submittedName>
        <fullName evidence="1">Uncharacterized protein</fullName>
    </submittedName>
</protein>
<feature type="non-terminal residue" evidence="1">
    <location>
        <position position="85"/>
    </location>
</feature>
<name>A0A6G2D6L1_STREE</name>
<evidence type="ECO:0000313" key="1">
    <source>
        <dbReference type="EMBL" id="MTV64484.1"/>
    </source>
</evidence>
<comment type="caution">
    <text evidence="1">The sequence shown here is derived from an EMBL/GenBank/DDBJ whole genome shotgun (WGS) entry which is preliminary data.</text>
</comment>
<dbReference type="EMBL" id="WNHJ01000841">
    <property type="protein sequence ID" value="MTV64484.1"/>
    <property type="molecule type" value="Genomic_DNA"/>
</dbReference>
<dbReference type="AlphaFoldDB" id="A0A6G2D6L1"/>
<evidence type="ECO:0000313" key="2">
    <source>
        <dbReference type="Proteomes" id="UP000474228"/>
    </source>
</evidence>
<proteinExistence type="predicted"/>
<gene>
    <name evidence="1" type="ORF">GM539_14205</name>
</gene>
<accession>A0A6G2D6L1</accession>
<feature type="non-terminal residue" evidence="1">
    <location>
        <position position="1"/>
    </location>
</feature>
<reference evidence="1 2" key="1">
    <citation type="submission" date="2019-11" db="EMBL/GenBank/DDBJ databases">
        <title>Growth characteristics of pneumococcus vary with the chemical composition of the capsule and with environmental conditions.</title>
        <authorList>
            <person name="Tothpal A."/>
            <person name="Desobry K."/>
            <person name="Joshi S."/>
            <person name="Wyllie A.L."/>
            <person name="Weinberger D.M."/>
        </authorList>
    </citation>
    <scope>NUCLEOTIDE SEQUENCE [LARGE SCALE GENOMIC DNA]</scope>
    <source>
        <strain evidence="2">pnumococcus22F</strain>
    </source>
</reference>
<dbReference type="Proteomes" id="UP000474228">
    <property type="component" value="Unassembled WGS sequence"/>
</dbReference>